<evidence type="ECO:0000313" key="1">
    <source>
        <dbReference type="EMBL" id="TWU01070.1"/>
    </source>
</evidence>
<protein>
    <submittedName>
        <fullName evidence="1">Uncharacterized protein</fullName>
    </submittedName>
</protein>
<dbReference type="EMBL" id="SJPN01000005">
    <property type="protein sequence ID" value="TWU01070.1"/>
    <property type="molecule type" value="Genomic_DNA"/>
</dbReference>
<accession>A0A5C6AN23</accession>
<name>A0A5C6AN23_9BACT</name>
<evidence type="ECO:0000313" key="2">
    <source>
        <dbReference type="Proteomes" id="UP000320176"/>
    </source>
</evidence>
<organism evidence="1 2">
    <name type="scientific">Stieleria varia</name>
    <dbReference type="NCBI Taxonomy" id="2528005"/>
    <lineage>
        <taxon>Bacteria</taxon>
        <taxon>Pseudomonadati</taxon>
        <taxon>Planctomycetota</taxon>
        <taxon>Planctomycetia</taxon>
        <taxon>Pirellulales</taxon>
        <taxon>Pirellulaceae</taxon>
        <taxon>Stieleria</taxon>
    </lineage>
</organism>
<dbReference type="AlphaFoldDB" id="A0A5C6AN23"/>
<keyword evidence="2" id="KW-1185">Reference proteome</keyword>
<reference evidence="1 2" key="1">
    <citation type="submission" date="2019-02" db="EMBL/GenBank/DDBJ databases">
        <title>Deep-cultivation of Planctomycetes and their phenomic and genomic characterization uncovers novel biology.</title>
        <authorList>
            <person name="Wiegand S."/>
            <person name="Jogler M."/>
            <person name="Boedeker C."/>
            <person name="Pinto D."/>
            <person name="Vollmers J."/>
            <person name="Rivas-Marin E."/>
            <person name="Kohn T."/>
            <person name="Peeters S.H."/>
            <person name="Heuer A."/>
            <person name="Rast P."/>
            <person name="Oberbeckmann S."/>
            <person name="Bunk B."/>
            <person name="Jeske O."/>
            <person name="Meyerdierks A."/>
            <person name="Storesund J.E."/>
            <person name="Kallscheuer N."/>
            <person name="Luecker S."/>
            <person name="Lage O.M."/>
            <person name="Pohl T."/>
            <person name="Merkel B.J."/>
            <person name="Hornburger P."/>
            <person name="Mueller R.-W."/>
            <person name="Bruemmer F."/>
            <person name="Labrenz M."/>
            <person name="Spormann A.M."/>
            <person name="Op Den Camp H."/>
            <person name="Overmann J."/>
            <person name="Amann R."/>
            <person name="Jetten M.S.M."/>
            <person name="Mascher T."/>
            <person name="Medema M.H."/>
            <person name="Devos D.P."/>
            <person name="Kaster A.-K."/>
            <person name="Ovreas L."/>
            <person name="Rohde M."/>
            <person name="Galperin M.Y."/>
            <person name="Jogler C."/>
        </authorList>
    </citation>
    <scope>NUCLEOTIDE SEQUENCE [LARGE SCALE GENOMIC DNA]</scope>
    <source>
        <strain evidence="1 2">Pla52n</strain>
    </source>
</reference>
<gene>
    <name evidence="1" type="ORF">Pla52n_44410</name>
</gene>
<sequence length="93" mass="10374" precursor="true">MGCRFSSLLSRNTGYLVSDVSHHPLWVQCTAWVLCGEWVDCIAVGSEAFGSMISPQQIVMMEPFLLLGRTPQGCAYVIFTTIQPLLFTREFPS</sequence>
<comment type="caution">
    <text evidence="1">The sequence shown here is derived from an EMBL/GenBank/DDBJ whole genome shotgun (WGS) entry which is preliminary data.</text>
</comment>
<dbReference type="Proteomes" id="UP000320176">
    <property type="component" value="Unassembled WGS sequence"/>
</dbReference>
<proteinExistence type="predicted"/>